<feature type="compositionally biased region" description="Basic residues" evidence="8">
    <location>
        <begin position="764"/>
        <end position="773"/>
    </location>
</feature>
<evidence type="ECO:0000256" key="8">
    <source>
        <dbReference type="SAM" id="MobiDB-lite"/>
    </source>
</evidence>
<evidence type="ECO:0000256" key="1">
    <source>
        <dbReference type="ARBA" id="ARBA00004308"/>
    </source>
</evidence>
<dbReference type="Gene3D" id="1.25.10.10">
    <property type="entry name" value="Leucine-rich Repeat Variant"/>
    <property type="match status" value="1"/>
</dbReference>
<feature type="compositionally biased region" description="Basic and acidic residues" evidence="8">
    <location>
        <begin position="611"/>
        <end position="622"/>
    </location>
</feature>
<reference evidence="10 11" key="1">
    <citation type="journal article" date="2022" name="bioRxiv">
        <title>Genomics of Preaxostyla Flagellates Illuminates Evolutionary Transitions and the Path Towards Mitochondrial Loss.</title>
        <authorList>
            <person name="Novak L.V.F."/>
            <person name="Treitli S.C."/>
            <person name="Pyrih J."/>
            <person name="Halakuc P."/>
            <person name="Pipaliya S.V."/>
            <person name="Vacek V."/>
            <person name="Brzon O."/>
            <person name="Soukal P."/>
            <person name="Eme L."/>
            <person name="Dacks J.B."/>
            <person name="Karnkowska A."/>
            <person name="Elias M."/>
            <person name="Hampl V."/>
        </authorList>
    </citation>
    <scope>NUCLEOTIDE SEQUENCE [LARGE SCALE GENOMIC DNA]</scope>
    <source>
        <strain evidence="10">NAU3</strain>
        <tissue evidence="10">Gut</tissue>
    </source>
</reference>
<evidence type="ECO:0000259" key="9">
    <source>
        <dbReference type="Pfam" id="PF01602"/>
    </source>
</evidence>
<keyword evidence="4" id="KW-0677">Repeat</keyword>
<sequence>MSRLQNQTLVDMIKGIRAHPTTEESYVGHAVDSIRAELKASKTIDYVNSVQKLAYLHLIGYNQSWASFYVVQLMAQPKFHLKRTGYLVASQLFDEENDCIMLATQTMKKDFSGRTQYEVGMALNCVSNLCNVELAENTVSDIVALLGHSLPYVRKRAVATLYRILLKLPTSLRAVFPRLKEKLEDNDSGVQACTVNVFCELATKNPKNVLELAPQFYKMLNETNQVWMQIKLVKILGALFPLEPRLPKKMADIILNIIQTTQAYSLRFECIRAAIVACEDVPAFIPSCVEHLGKFIQDEDANLKYLGLWALRQIMDIQPKAVMEHRYTILNCLKDTDTTIRLRSLDIIGSMISSRNFEEIAGHLLEVMETTVCEPVFKQAVVDCILTAARDDNYSKVPDFDWLIDLVLKMSLLGGVGNGSEMGAALLDIMPRVKAVRESGVAAMIEYISKVSMDMVAHGGLTNTKGKDFPSAVIQACAWSIGEYCSFVEEPSTTVLLLIHPGWLSLPSATQSSLIWAAFKIIAKDSTILDQEEVPKAVGRILKNPILAAIIPQSFKDAHAHTMDLDDSVEEEEEIVLNPSDISDVSDTDTSSDSSSDSDSSDSSSSDSEEREEKKQRKLERLEAKRAAKLKTRIEELKKKRLAEREAKTFEERVMRALLEYSRSSNIEVQERAWLVFTLLAEHVEQEEVQTIFQEELKAVNKDAQSKIPVIPGLDLDAVIDPVFETEVVEPETEFGFFFHRRQKLAVPTYDADLSFFDRRDKKAKKDKKRKRRKDDSTSSETDSMPMPSKKEQNMLFILGMDGGKKDKKDKKKKTKKGLDSSDSESGKKKNKRKKQQHFAIEDLDDVEGDLPTKPNQVKEKKIDLSAIDIHAEGDWMEELPTVKPYAYLGSSSTPAQTASPSTKKGEKAPPPKPSNAGNMFYIAPSAAEKKEKDKKERKKKHEKKKAVVESSDDGEEEKPKKKKSKGSKKDTDDLIAAIEAQDEIHIAHTGGDEPEKKKKKKKHDDGEEEKPKKKKKRVDSDNEEEEKPKKKKKRDADDSDDDGKKKKRKRDAEDDDEGEKKKKKKHKKHSDD</sequence>
<feature type="compositionally biased region" description="Basic residues" evidence="8">
    <location>
        <begin position="1062"/>
        <end position="1073"/>
    </location>
</feature>
<evidence type="ECO:0000313" key="11">
    <source>
        <dbReference type="Proteomes" id="UP001281761"/>
    </source>
</evidence>
<dbReference type="InterPro" id="IPR011989">
    <property type="entry name" value="ARM-like"/>
</dbReference>
<evidence type="ECO:0000256" key="2">
    <source>
        <dbReference type="ARBA" id="ARBA00006613"/>
    </source>
</evidence>
<feature type="region of interest" description="Disordered" evidence="8">
    <location>
        <begin position="566"/>
        <end position="622"/>
    </location>
</feature>
<feature type="region of interest" description="Disordered" evidence="8">
    <location>
        <begin position="887"/>
        <end position="1073"/>
    </location>
</feature>
<accession>A0ABQ9YCQ9</accession>
<dbReference type="Pfam" id="PF01602">
    <property type="entry name" value="Adaptin_N"/>
    <property type="match status" value="1"/>
</dbReference>
<feature type="compositionally biased region" description="Basic residues" evidence="8">
    <location>
        <begin position="936"/>
        <end position="945"/>
    </location>
</feature>
<keyword evidence="5 7" id="KW-0653">Protein transport</keyword>
<dbReference type="Proteomes" id="UP001281761">
    <property type="component" value="Unassembled WGS sequence"/>
</dbReference>
<organism evidence="10 11">
    <name type="scientific">Blattamonas nauphoetae</name>
    <dbReference type="NCBI Taxonomy" id="2049346"/>
    <lineage>
        <taxon>Eukaryota</taxon>
        <taxon>Metamonada</taxon>
        <taxon>Preaxostyla</taxon>
        <taxon>Oxymonadida</taxon>
        <taxon>Blattamonas</taxon>
    </lineage>
</organism>
<dbReference type="SUPFAM" id="SSF48371">
    <property type="entry name" value="ARM repeat"/>
    <property type="match status" value="1"/>
</dbReference>
<comment type="similarity">
    <text evidence="2 7">Belongs to the adaptor complexes large subunit family.</text>
</comment>
<feature type="compositionally biased region" description="Low complexity" evidence="8">
    <location>
        <begin position="580"/>
        <end position="606"/>
    </location>
</feature>
<feature type="compositionally biased region" description="Acidic residues" evidence="8">
    <location>
        <begin position="566"/>
        <end position="575"/>
    </location>
</feature>
<keyword evidence="11" id="KW-1185">Reference proteome</keyword>
<feature type="compositionally biased region" description="Basic residues" evidence="8">
    <location>
        <begin position="806"/>
        <end position="816"/>
    </location>
</feature>
<comment type="subcellular location">
    <subcellularLocation>
        <location evidence="1">Endomembrane system</location>
    </subcellularLocation>
    <subcellularLocation>
        <location evidence="7">Golgi apparatus</location>
    </subcellularLocation>
</comment>
<evidence type="ECO:0000256" key="5">
    <source>
        <dbReference type="ARBA" id="ARBA00022927"/>
    </source>
</evidence>
<evidence type="ECO:0000256" key="6">
    <source>
        <dbReference type="ARBA" id="ARBA00023136"/>
    </source>
</evidence>
<dbReference type="PANTHER" id="PTHR22781:SF12">
    <property type="entry name" value="AP-3 COMPLEX SUBUNIT DELTA-1"/>
    <property type="match status" value="1"/>
</dbReference>
<evidence type="ECO:0000256" key="4">
    <source>
        <dbReference type="ARBA" id="ARBA00022737"/>
    </source>
</evidence>
<dbReference type="InterPro" id="IPR017105">
    <property type="entry name" value="AP3_complex_dsu"/>
</dbReference>
<feature type="compositionally biased region" description="Low complexity" evidence="8">
    <location>
        <begin position="891"/>
        <end position="903"/>
    </location>
</feature>
<dbReference type="EMBL" id="JARBJD010000016">
    <property type="protein sequence ID" value="KAK2961514.1"/>
    <property type="molecule type" value="Genomic_DNA"/>
</dbReference>
<protein>
    <recommendedName>
        <fullName evidence="7">AP-3 complex subunit delta</fullName>
    </recommendedName>
</protein>
<evidence type="ECO:0000256" key="3">
    <source>
        <dbReference type="ARBA" id="ARBA00022448"/>
    </source>
</evidence>
<feature type="region of interest" description="Disordered" evidence="8">
    <location>
        <begin position="764"/>
        <end position="864"/>
    </location>
</feature>
<dbReference type="InterPro" id="IPR016024">
    <property type="entry name" value="ARM-type_fold"/>
</dbReference>
<keyword evidence="3 7" id="KW-0813">Transport</keyword>
<comment type="caution">
    <text evidence="10">The sequence shown here is derived from an EMBL/GenBank/DDBJ whole genome shotgun (WGS) entry which is preliminary data.</text>
</comment>
<evidence type="ECO:0000256" key="7">
    <source>
        <dbReference type="PIRNR" id="PIRNR037092"/>
    </source>
</evidence>
<comment type="subunit">
    <text evidence="7">Adaptor protein complex 3 (AP-3) is a heterotetramer.</text>
</comment>
<feature type="compositionally biased region" description="Basic and acidic residues" evidence="8">
    <location>
        <begin position="983"/>
        <end position="997"/>
    </location>
</feature>
<dbReference type="InterPro" id="IPR002553">
    <property type="entry name" value="Clathrin/coatomer_adapt-like_N"/>
</dbReference>
<gene>
    <name evidence="10" type="ORF">BLNAU_3636</name>
</gene>
<dbReference type="PIRSF" id="PIRSF037092">
    <property type="entry name" value="AP3_complex_delta"/>
    <property type="match status" value="1"/>
</dbReference>
<keyword evidence="7" id="KW-0333">Golgi apparatus</keyword>
<name>A0ABQ9YCQ9_9EUKA</name>
<keyword evidence="6" id="KW-0472">Membrane</keyword>
<evidence type="ECO:0000313" key="10">
    <source>
        <dbReference type="EMBL" id="KAK2961514.1"/>
    </source>
</evidence>
<proteinExistence type="inferred from homology"/>
<feature type="compositionally biased region" description="Basic and acidic residues" evidence="8">
    <location>
        <begin position="817"/>
        <end position="828"/>
    </location>
</feature>
<dbReference type="PANTHER" id="PTHR22781">
    <property type="entry name" value="DELTA ADAPTIN-RELATED"/>
    <property type="match status" value="1"/>
</dbReference>
<feature type="domain" description="Clathrin/coatomer adaptor adaptin-like N-terminal" evidence="9">
    <location>
        <begin position="32"/>
        <end position="541"/>
    </location>
</feature>